<keyword evidence="11 12" id="KW-0472">Membrane</keyword>
<comment type="caution">
    <text evidence="14">The sequence shown here is derived from an EMBL/GenBank/DDBJ whole genome shotgun (WGS) entry which is preliminary data.</text>
</comment>
<sequence length="182" mass="19977">QWNIKHDSLGEILDELAEEEGLLSIRADYAALGNLFSQITVNYEERQKYIQEGASQQEIDIALGVEERLVARLLITSHSIITDASTLAEEAHTEVTEAQRLAANLTLALMIFLAITVGSLTFLVARSISKPLDKLTKGAEIIGTGDLEYKVEVKSKDELGQLAAAFNNMTESLKKVTASRDE</sequence>
<dbReference type="PROSITE" id="PS50885">
    <property type="entry name" value="HAMP"/>
    <property type="match status" value="1"/>
</dbReference>
<keyword evidence="9" id="KW-0067">ATP-binding</keyword>
<dbReference type="GO" id="GO:0000155">
    <property type="term" value="F:phosphorelay sensor kinase activity"/>
    <property type="evidence" value="ECO:0007669"/>
    <property type="project" value="TreeGrafter"/>
</dbReference>
<dbReference type="SMART" id="SM00304">
    <property type="entry name" value="HAMP"/>
    <property type="match status" value="1"/>
</dbReference>
<evidence type="ECO:0000256" key="6">
    <source>
        <dbReference type="ARBA" id="ARBA00022679"/>
    </source>
</evidence>
<dbReference type="GO" id="GO:0005886">
    <property type="term" value="C:plasma membrane"/>
    <property type="evidence" value="ECO:0007669"/>
    <property type="project" value="UniProtKB-SubCell"/>
</dbReference>
<keyword evidence="8" id="KW-0418">Kinase</keyword>
<feature type="transmembrane region" description="Helical" evidence="12">
    <location>
        <begin position="101"/>
        <end position="125"/>
    </location>
</feature>
<dbReference type="InterPro" id="IPR050398">
    <property type="entry name" value="HssS/ArlS-like"/>
</dbReference>
<feature type="non-terminal residue" evidence="14">
    <location>
        <position position="182"/>
    </location>
</feature>
<keyword evidence="4" id="KW-1003">Cell membrane</keyword>
<keyword evidence="7" id="KW-0547">Nucleotide-binding</keyword>
<evidence type="ECO:0000256" key="11">
    <source>
        <dbReference type="ARBA" id="ARBA00023136"/>
    </source>
</evidence>
<reference evidence="14" key="1">
    <citation type="journal article" date="2014" name="Front. Microbiol.">
        <title>High frequency of phylogenetically diverse reductive dehalogenase-homologous genes in deep subseafloor sedimentary metagenomes.</title>
        <authorList>
            <person name="Kawai M."/>
            <person name="Futagami T."/>
            <person name="Toyoda A."/>
            <person name="Takaki Y."/>
            <person name="Nishi S."/>
            <person name="Hori S."/>
            <person name="Arai W."/>
            <person name="Tsubouchi T."/>
            <person name="Morono Y."/>
            <person name="Uchiyama I."/>
            <person name="Ito T."/>
            <person name="Fujiyama A."/>
            <person name="Inagaki F."/>
            <person name="Takami H."/>
        </authorList>
    </citation>
    <scope>NUCLEOTIDE SEQUENCE</scope>
    <source>
        <strain evidence="14">Expedition CK06-06</strain>
    </source>
</reference>
<evidence type="ECO:0000256" key="3">
    <source>
        <dbReference type="ARBA" id="ARBA00012438"/>
    </source>
</evidence>
<dbReference type="SUPFAM" id="SSF158472">
    <property type="entry name" value="HAMP domain-like"/>
    <property type="match status" value="1"/>
</dbReference>
<feature type="domain" description="HAMP" evidence="13">
    <location>
        <begin position="126"/>
        <end position="178"/>
    </location>
</feature>
<dbReference type="EMBL" id="BART01035904">
    <property type="protein sequence ID" value="GAH06143.1"/>
    <property type="molecule type" value="Genomic_DNA"/>
</dbReference>
<dbReference type="AlphaFoldDB" id="X1EBV0"/>
<evidence type="ECO:0000256" key="7">
    <source>
        <dbReference type="ARBA" id="ARBA00022741"/>
    </source>
</evidence>
<keyword evidence="12" id="KW-0812">Transmembrane</keyword>
<evidence type="ECO:0000313" key="14">
    <source>
        <dbReference type="EMBL" id="GAH06143.1"/>
    </source>
</evidence>
<name>X1EBV0_9ZZZZ</name>
<dbReference type="EC" id="2.7.13.3" evidence="3"/>
<dbReference type="Pfam" id="PF00672">
    <property type="entry name" value="HAMP"/>
    <property type="match status" value="1"/>
</dbReference>
<keyword evidence="12" id="KW-1133">Transmembrane helix</keyword>
<feature type="non-terminal residue" evidence="14">
    <location>
        <position position="1"/>
    </location>
</feature>
<keyword evidence="10" id="KW-0902">Two-component regulatory system</keyword>
<gene>
    <name evidence="14" type="ORF">S01H4_60772</name>
</gene>
<evidence type="ECO:0000256" key="8">
    <source>
        <dbReference type="ARBA" id="ARBA00022777"/>
    </source>
</evidence>
<evidence type="ECO:0000259" key="13">
    <source>
        <dbReference type="PROSITE" id="PS50885"/>
    </source>
</evidence>
<evidence type="ECO:0000256" key="9">
    <source>
        <dbReference type="ARBA" id="ARBA00022840"/>
    </source>
</evidence>
<keyword evidence="5" id="KW-0597">Phosphoprotein</keyword>
<evidence type="ECO:0000256" key="4">
    <source>
        <dbReference type="ARBA" id="ARBA00022475"/>
    </source>
</evidence>
<dbReference type="Gene3D" id="6.10.340.10">
    <property type="match status" value="1"/>
</dbReference>
<proteinExistence type="predicted"/>
<evidence type="ECO:0000256" key="5">
    <source>
        <dbReference type="ARBA" id="ARBA00022553"/>
    </source>
</evidence>
<evidence type="ECO:0000256" key="1">
    <source>
        <dbReference type="ARBA" id="ARBA00000085"/>
    </source>
</evidence>
<evidence type="ECO:0000256" key="2">
    <source>
        <dbReference type="ARBA" id="ARBA00004651"/>
    </source>
</evidence>
<evidence type="ECO:0000256" key="12">
    <source>
        <dbReference type="SAM" id="Phobius"/>
    </source>
</evidence>
<dbReference type="PANTHER" id="PTHR45528:SF1">
    <property type="entry name" value="SENSOR HISTIDINE KINASE CPXA"/>
    <property type="match status" value="1"/>
</dbReference>
<comment type="subcellular location">
    <subcellularLocation>
        <location evidence="2">Cell membrane</location>
        <topology evidence="2">Multi-pass membrane protein</topology>
    </subcellularLocation>
</comment>
<accession>X1EBV0</accession>
<comment type="catalytic activity">
    <reaction evidence="1">
        <text>ATP + protein L-histidine = ADP + protein N-phospho-L-histidine.</text>
        <dbReference type="EC" id="2.7.13.3"/>
    </reaction>
</comment>
<evidence type="ECO:0000256" key="10">
    <source>
        <dbReference type="ARBA" id="ARBA00023012"/>
    </source>
</evidence>
<dbReference type="GO" id="GO:0005524">
    <property type="term" value="F:ATP binding"/>
    <property type="evidence" value="ECO:0007669"/>
    <property type="project" value="UniProtKB-KW"/>
</dbReference>
<dbReference type="InterPro" id="IPR003660">
    <property type="entry name" value="HAMP_dom"/>
</dbReference>
<dbReference type="PANTHER" id="PTHR45528">
    <property type="entry name" value="SENSOR HISTIDINE KINASE CPXA"/>
    <property type="match status" value="1"/>
</dbReference>
<organism evidence="14">
    <name type="scientific">marine sediment metagenome</name>
    <dbReference type="NCBI Taxonomy" id="412755"/>
    <lineage>
        <taxon>unclassified sequences</taxon>
        <taxon>metagenomes</taxon>
        <taxon>ecological metagenomes</taxon>
    </lineage>
</organism>
<protein>
    <recommendedName>
        <fullName evidence="3">histidine kinase</fullName>
        <ecNumber evidence="3">2.7.13.3</ecNumber>
    </recommendedName>
</protein>
<dbReference type="CDD" id="cd06225">
    <property type="entry name" value="HAMP"/>
    <property type="match status" value="1"/>
</dbReference>
<keyword evidence="6" id="KW-0808">Transferase</keyword>